<reference evidence="2" key="1">
    <citation type="submission" date="2020-12" db="EMBL/GenBank/DDBJ databases">
        <authorList>
            <consortium name="Molecular Ecology Group"/>
        </authorList>
    </citation>
    <scope>NUCLEOTIDE SEQUENCE</scope>
    <source>
        <strain evidence="2">TBG_1078</strain>
    </source>
</reference>
<dbReference type="PANTHER" id="PTHR24067">
    <property type="entry name" value="UBIQUITIN-CONJUGATING ENZYME E2"/>
    <property type="match status" value="1"/>
</dbReference>
<keyword evidence="3" id="KW-1185">Reference proteome</keyword>
<evidence type="ECO:0000313" key="2">
    <source>
        <dbReference type="EMBL" id="CAD7687053.1"/>
    </source>
</evidence>
<evidence type="ECO:0000313" key="3">
    <source>
        <dbReference type="Proteomes" id="UP000645828"/>
    </source>
</evidence>
<dbReference type="SUPFAM" id="SSF54495">
    <property type="entry name" value="UBC-like"/>
    <property type="match status" value="1"/>
</dbReference>
<dbReference type="Gene3D" id="3.10.110.10">
    <property type="entry name" value="Ubiquitin Conjugating Enzyme"/>
    <property type="match status" value="1"/>
</dbReference>
<name>A0A811ZEH7_NYCPR</name>
<proteinExistence type="predicted"/>
<dbReference type="PROSITE" id="PS50127">
    <property type="entry name" value="UBC_2"/>
    <property type="match status" value="1"/>
</dbReference>
<comment type="caution">
    <text evidence="2">The sequence shown here is derived from an EMBL/GenBank/DDBJ whole genome shotgun (WGS) entry which is preliminary data.</text>
</comment>
<accession>A0A811ZEH7</accession>
<evidence type="ECO:0000259" key="1">
    <source>
        <dbReference type="PROSITE" id="PS50127"/>
    </source>
</evidence>
<gene>
    <name evidence="2" type="ORF">NYPRO_LOCUS19846</name>
</gene>
<organism evidence="2 3">
    <name type="scientific">Nyctereutes procyonoides</name>
    <name type="common">Raccoon dog</name>
    <name type="synonym">Canis procyonoides</name>
    <dbReference type="NCBI Taxonomy" id="34880"/>
    <lineage>
        <taxon>Eukaryota</taxon>
        <taxon>Metazoa</taxon>
        <taxon>Chordata</taxon>
        <taxon>Craniata</taxon>
        <taxon>Vertebrata</taxon>
        <taxon>Euteleostomi</taxon>
        <taxon>Mammalia</taxon>
        <taxon>Eutheria</taxon>
        <taxon>Laurasiatheria</taxon>
        <taxon>Carnivora</taxon>
        <taxon>Caniformia</taxon>
        <taxon>Canidae</taxon>
        <taxon>Nyctereutes</taxon>
    </lineage>
</organism>
<dbReference type="AlphaFoldDB" id="A0A811ZEH7"/>
<dbReference type="SMART" id="SM00212">
    <property type="entry name" value="UBCc"/>
    <property type="match status" value="1"/>
</dbReference>
<dbReference type="EMBL" id="CAJHUB010000763">
    <property type="protein sequence ID" value="CAD7687053.1"/>
    <property type="molecule type" value="Genomic_DNA"/>
</dbReference>
<dbReference type="InterPro" id="IPR050113">
    <property type="entry name" value="Ub_conjugating_enzyme"/>
</dbReference>
<dbReference type="InterPro" id="IPR000608">
    <property type="entry name" value="UBC"/>
</dbReference>
<dbReference type="Pfam" id="PF00179">
    <property type="entry name" value="UQ_con"/>
    <property type="match status" value="1"/>
</dbReference>
<sequence>MKNLGNIQVDEANIFTWQELTVPDKPPYNKGALIIKINFPTGYPFKPPNIMGQVCPVISAENWKPATKMNQVIQSLVALLNDPQPEHPLQAGLTEEYFKGRDKFCKNAEESTENMRSHRPQRVYVGSPKQRTQTSPKAGLWKTNRYRCRVFAQGSYSFSTLFLIRSSLGKDLKVKMF</sequence>
<dbReference type="Proteomes" id="UP000645828">
    <property type="component" value="Unassembled WGS sequence"/>
</dbReference>
<feature type="domain" description="UBC core" evidence="1">
    <location>
        <begin position="1"/>
        <end position="117"/>
    </location>
</feature>
<dbReference type="InterPro" id="IPR016135">
    <property type="entry name" value="UBQ-conjugating_enzyme/RWD"/>
</dbReference>
<protein>
    <submittedName>
        <fullName evidence="2">(raccoon dog) hypothetical protein</fullName>
    </submittedName>
</protein>